<name>S3DCU5_GLAL2</name>
<feature type="compositionally biased region" description="Polar residues" evidence="6">
    <location>
        <begin position="34"/>
        <end position="48"/>
    </location>
</feature>
<dbReference type="Gene3D" id="3.30.160.20">
    <property type="match status" value="1"/>
</dbReference>
<evidence type="ECO:0000259" key="8">
    <source>
        <dbReference type="PROSITE" id="PS50142"/>
    </source>
</evidence>
<evidence type="ECO:0000256" key="3">
    <source>
        <dbReference type="ARBA" id="ARBA00022801"/>
    </source>
</evidence>
<evidence type="ECO:0000313" key="10">
    <source>
        <dbReference type="Proteomes" id="UP000016922"/>
    </source>
</evidence>
<dbReference type="GO" id="GO:0006369">
    <property type="term" value="P:termination of RNA polymerase II transcription"/>
    <property type="evidence" value="ECO:0007669"/>
    <property type="project" value="TreeGrafter"/>
</dbReference>
<reference evidence="9 10" key="1">
    <citation type="journal article" date="2013" name="BMC Genomics">
        <title>Genomics-driven discovery of the pneumocandin biosynthetic gene cluster in the fungus Glarea lozoyensis.</title>
        <authorList>
            <person name="Chen L."/>
            <person name="Yue Q."/>
            <person name="Zhang X."/>
            <person name="Xiang M."/>
            <person name="Wang C."/>
            <person name="Li S."/>
            <person name="Che Y."/>
            <person name="Ortiz-Lopez F.J."/>
            <person name="Bills G.F."/>
            <person name="Liu X."/>
            <person name="An Z."/>
        </authorList>
    </citation>
    <scope>NUCLEOTIDE SEQUENCE [LARGE SCALE GENOMIC DNA]</scope>
    <source>
        <strain evidence="10">ATCC 20868 / MF5171</strain>
    </source>
</reference>
<feature type="compositionally biased region" description="Basic and acidic residues" evidence="6">
    <location>
        <begin position="1"/>
        <end position="13"/>
    </location>
</feature>
<feature type="region of interest" description="Disordered" evidence="6">
    <location>
        <begin position="1"/>
        <end position="57"/>
    </location>
</feature>
<keyword evidence="4 5" id="KW-0694">RNA-binding</keyword>
<dbReference type="PROSITE" id="PS50142">
    <property type="entry name" value="RNASE_3_2"/>
    <property type="match status" value="1"/>
</dbReference>
<dbReference type="SUPFAM" id="SSF69065">
    <property type="entry name" value="RNase III domain-like"/>
    <property type="match status" value="1"/>
</dbReference>
<protein>
    <submittedName>
        <fullName evidence="9">RNase III</fullName>
    </submittedName>
</protein>
<dbReference type="STRING" id="1116229.S3DCU5"/>
<dbReference type="GeneID" id="19464619"/>
<evidence type="ECO:0000313" key="9">
    <source>
        <dbReference type="EMBL" id="EPE36227.1"/>
    </source>
</evidence>
<dbReference type="GO" id="GO:0003723">
    <property type="term" value="F:RNA binding"/>
    <property type="evidence" value="ECO:0007669"/>
    <property type="project" value="UniProtKB-UniRule"/>
</dbReference>
<dbReference type="GO" id="GO:0005654">
    <property type="term" value="C:nucleoplasm"/>
    <property type="evidence" value="ECO:0007669"/>
    <property type="project" value="TreeGrafter"/>
</dbReference>
<accession>S3DCU5</accession>
<feature type="domain" description="DRBM" evidence="7">
    <location>
        <begin position="316"/>
        <end position="392"/>
    </location>
</feature>
<dbReference type="OMA" id="QADMFEA"/>
<dbReference type="EMBL" id="KE145353">
    <property type="protein sequence ID" value="EPE36227.1"/>
    <property type="molecule type" value="Genomic_DNA"/>
</dbReference>
<dbReference type="PROSITE" id="PS50137">
    <property type="entry name" value="DS_RBD"/>
    <property type="match status" value="1"/>
</dbReference>
<keyword evidence="10" id="KW-1185">Reference proteome</keyword>
<evidence type="ECO:0000259" key="7">
    <source>
        <dbReference type="PROSITE" id="PS50137"/>
    </source>
</evidence>
<dbReference type="eggNOG" id="KOG1817">
    <property type="taxonomic scope" value="Eukaryota"/>
</dbReference>
<keyword evidence="3" id="KW-0378">Hydrolase</keyword>
<dbReference type="GO" id="GO:0034475">
    <property type="term" value="P:U4 snRNA 3'-end processing"/>
    <property type="evidence" value="ECO:0007669"/>
    <property type="project" value="TreeGrafter"/>
</dbReference>
<evidence type="ECO:0000256" key="6">
    <source>
        <dbReference type="SAM" id="MobiDB-lite"/>
    </source>
</evidence>
<dbReference type="AlphaFoldDB" id="S3DCU5"/>
<keyword evidence="2" id="KW-0255">Endonuclease</keyword>
<dbReference type="OrthoDB" id="2392202at2759"/>
<evidence type="ECO:0000256" key="5">
    <source>
        <dbReference type="PROSITE-ProRule" id="PRU00266"/>
    </source>
</evidence>
<dbReference type="SUPFAM" id="SSF54768">
    <property type="entry name" value="dsRNA-binding domain-like"/>
    <property type="match status" value="1"/>
</dbReference>
<evidence type="ECO:0000256" key="4">
    <source>
        <dbReference type="ARBA" id="ARBA00022884"/>
    </source>
</evidence>
<dbReference type="Proteomes" id="UP000016922">
    <property type="component" value="Unassembled WGS sequence"/>
</dbReference>
<dbReference type="InterPro" id="IPR000999">
    <property type="entry name" value="RNase_III_dom"/>
</dbReference>
<dbReference type="SMART" id="SM00535">
    <property type="entry name" value="RIBOc"/>
    <property type="match status" value="1"/>
</dbReference>
<dbReference type="InterPro" id="IPR014720">
    <property type="entry name" value="dsRBD_dom"/>
</dbReference>
<proteinExistence type="predicted"/>
<dbReference type="GO" id="GO:0004525">
    <property type="term" value="F:ribonuclease III activity"/>
    <property type="evidence" value="ECO:0007669"/>
    <property type="project" value="InterPro"/>
</dbReference>
<dbReference type="KEGG" id="glz:GLAREA_05565"/>
<keyword evidence="1" id="KW-0540">Nuclease</keyword>
<evidence type="ECO:0000256" key="2">
    <source>
        <dbReference type="ARBA" id="ARBA00022759"/>
    </source>
</evidence>
<dbReference type="Gene3D" id="1.10.1520.10">
    <property type="entry name" value="Ribonuclease III domain"/>
    <property type="match status" value="1"/>
</dbReference>
<organism evidence="9 10">
    <name type="scientific">Glarea lozoyensis (strain ATCC 20868 / MF5171)</name>
    <dbReference type="NCBI Taxonomy" id="1116229"/>
    <lineage>
        <taxon>Eukaryota</taxon>
        <taxon>Fungi</taxon>
        <taxon>Dikarya</taxon>
        <taxon>Ascomycota</taxon>
        <taxon>Pezizomycotina</taxon>
        <taxon>Leotiomycetes</taxon>
        <taxon>Helotiales</taxon>
        <taxon>Helotiaceae</taxon>
        <taxon>Glarea</taxon>
    </lineage>
</organism>
<dbReference type="CDD" id="cd00593">
    <property type="entry name" value="RIBOc"/>
    <property type="match status" value="1"/>
</dbReference>
<dbReference type="PANTHER" id="PTHR11207:SF0">
    <property type="entry name" value="RIBONUCLEASE 3"/>
    <property type="match status" value="1"/>
</dbReference>
<evidence type="ECO:0000256" key="1">
    <source>
        <dbReference type="ARBA" id="ARBA00022722"/>
    </source>
</evidence>
<dbReference type="InterPro" id="IPR036389">
    <property type="entry name" value="RNase_III_sf"/>
</dbReference>
<dbReference type="PROSITE" id="PS00517">
    <property type="entry name" value="RNASE_3_1"/>
    <property type="match status" value="1"/>
</dbReference>
<dbReference type="GO" id="GO:0006364">
    <property type="term" value="P:rRNA processing"/>
    <property type="evidence" value="ECO:0007669"/>
    <property type="project" value="TreeGrafter"/>
</dbReference>
<dbReference type="RefSeq" id="XP_008077045.1">
    <property type="nucleotide sequence ID" value="XM_008078854.1"/>
</dbReference>
<dbReference type="HOGENOM" id="CLU_048162_2_0_1"/>
<dbReference type="Pfam" id="PF00636">
    <property type="entry name" value="Ribonuclease_3"/>
    <property type="match status" value="1"/>
</dbReference>
<dbReference type="PANTHER" id="PTHR11207">
    <property type="entry name" value="RIBONUCLEASE III"/>
    <property type="match status" value="1"/>
</dbReference>
<sequence>MEDLGRTNKRKYEVGNILDAENGSDSKKYKKSQMHGSNRDSNNVQGHNQEPWPLHNPSSHMRFARLAKVLDETIEECLKDGVTEVDADSLKKCLQLQKQLQKSKNVAATPHHHIISNIPSTLPTTLVTPWNSRDIPKSLPTLPLIHDETLEKATFTHTNSGSGKITDLDYEQLEWVGDAYIELIATLLISKTFPALNPGKSSQVRERLVKNTQLSEYSRAYGFHKRINLGPHFAVRDNEKMIKIFGDIFEAYVAAVILSDPVNGLQNAVKWLKDLWSMTIKKDIVSQENSVLNYSSPLWNLSGKPEPATKQSVLLNPKDQLAQAIGAKVVKISYRDTAKETKCRKTKLPIFSVGVFLDGWGEKDKKLGEGKANGKKEAGFKAAEQALNNKKMMTVLIEKKRLHDEQRELERLALENAQAL</sequence>
<feature type="domain" description="RNase III" evidence="8">
    <location>
        <begin position="145"/>
        <end position="261"/>
    </location>
</feature>
<gene>
    <name evidence="9" type="ORF">GLAREA_05565</name>
</gene>